<dbReference type="OrthoDB" id="1436969at2759"/>
<feature type="region of interest" description="Disordered" evidence="1">
    <location>
        <begin position="41"/>
        <end position="71"/>
    </location>
</feature>
<comment type="caution">
    <text evidence="2">The sequence shown here is derived from an EMBL/GenBank/DDBJ whole genome shotgun (WGS) entry which is preliminary data.</text>
</comment>
<feature type="non-terminal residue" evidence="2">
    <location>
        <position position="1"/>
    </location>
</feature>
<evidence type="ECO:0000313" key="3">
    <source>
        <dbReference type="Proteomes" id="UP000257109"/>
    </source>
</evidence>
<evidence type="ECO:0000256" key="1">
    <source>
        <dbReference type="SAM" id="MobiDB-lite"/>
    </source>
</evidence>
<protein>
    <submittedName>
        <fullName evidence="2">Uncharacterized protein</fullName>
    </submittedName>
</protein>
<gene>
    <name evidence="2" type="ORF">CR513_31596</name>
</gene>
<name>A0A371G9F0_MUCPR</name>
<dbReference type="Proteomes" id="UP000257109">
    <property type="component" value="Unassembled WGS sequence"/>
</dbReference>
<keyword evidence="3" id="KW-1185">Reference proteome</keyword>
<dbReference type="EMBL" id="QJKJ01006361">
    <property type="protein sequence ID" value="RDX86993.1"/>
    <property type="molecule type" value="Genomic_DNA"/>
</dbReference>
<sequence>MQFQQNLIATIHDLKMQVGQPIDTMILNLKGEGVAAMTLQIGRESQHKSEPQPNPRVADVEFEPGDDSRGQ</sequence>
<dbReference type="AlphaFoldDB" id="A0A371G9F0"/>
<proteinExistence type="predicted"/>
<organism evidence="2 3">
    <name type="scientific">Mucuna pruriens</name>
    <name type="common">Velvet bean</name>
    <name type="synonym">Dolichos pruriens</name>
    <dbReference type="NCBI Taxonomy" id="157652"/>
    <lineage>
        <taxon>Eukaryota</taxon>
        <taxon>Viridiplantae</taxon>
        <taxon>Streptophyta</taxon>
        <taxon>Embryophyta</taxon>
        <taxon>Tracheophyta</taxon>
        <taxon>Spermatophyta</taxon>
        <taxon>Magnoliopsida</taxon>
        <taxon>eudicotyledons</taxon>
        <taxon>Gunneridae</taxon>
        <taxon>Pentapetalae</taxon>
        <taxon>rosids</taxon>
        <taxon>fabids</taxon>
        <taxon>Fabales</taxon>
        <taxon>Fabaceae</taxon>
        <taxon>Papilionoideae</taxon>
        <taxon>50 kb inversion clade</taxon>
        <taxon>NPAAA clade</taxon>
        <taxon>indigoferoid/millettioid clade</taxon>
        <taxon>Phaseoleae</taxon>
        <taxon>Mucuna</taxon>
    </lineage>
</organism>
<evidence type="ECO:0000313" key="2">
    <source>
        <dbReference type="EMBL" id="RDX86993.1"/>
    </source>
</evidence>
<accession>A0A371G9F0</accession>
<reference evidence="2" key="1">
    <citation type="submission" date="2018-05" db="EMBL/GenBank/DDBJ databases">
        <title>Draft genome of Mucuna pruriens seed.</title>
        <authorList>
            <person name="Nnadi N.E."/>
            <person name="Vos R."/>
            <person name="Hasami M.H."/>
            <person name="Devisetty U.K."/>
            <person name="Aguiy J.C."/>
        </authorList>
    </citation>
    <scope>NUCLEOTIDE SEQUENCE [LARGE SCALE GENOMIC DNA]</scope>
    <source>
        <strain evidence="2">JCA_2017</strain>
    </source>
</reference>